<dbReference type="OrthoDB" id="9977941at2759"/>
<dbReference type="EMBL" id="ML993584">
    <property type="protein sequence ID" value="KAF2170855.1"/>
    <property type="molecule type" value="Genomic_DNA"/>
</dbReference>
<keyword evidence="2" id="KW-1185">Reference proteome</keyword>
<dbReference type="InterPro" id="IPR011042">
    <property type="entry name" value="6-blade_b-propeller_TolB-like"/>
</dbReference>
<dbReference type="Gene3D" id="2.120.10.30">
    <property type="entry name" value="TolB, C-terminal domain"/>
    <property type="match status" value="1"/>
</dbReference>
<name>A0A6A6CUY2_ZASCE</name>
<evidence type="ECO:0000313" key="1">
    <source>
        <dbReference type="EMBL" id="KAF2170855.1"/>
    </source>
</evidence>
<dbReference type="InterPro" id="IPR052998">
    <property type="entry name" value="Hetero-Diels-Alderase-like"/>
</dbReference>
<dbReference type="GeneID" id="54563733"/>
<evidence type="ECO:0008006" key="3">
    <source>
        <dbReference type="Google" id="ProtNLM"/>
    </source>
</evidence>
<dbReference type="SUPFAM" id="SSF63829">
    <property type="entry name" value="Calcium-dependent phosphotriesterase"/>
    <property type="match status" value="1"/>
</dbReference>
<dbReference type="RefSeq" id="XP_033671744.1">
    <property type="nucleotide sequence ID" value="XM_033810461.1"/>
</dbReference>
<sequence length="319" mass="34067">VKTIYQFPNETWVENLAIRADGHILATLISSPEVWQIDPVSKSATLVTRFENATSALGIAEVQQDVFAIAVGNWSDVTFKTTPGSYSIWTVDLREIPRSAGLSPPHIRVTKITNVPQAGFLNGLCALPGRPNSILVGDSDKGVIYQVNLAAKSSIIWLDDPAFKSNTTTAARLGINGIRVHGGYLYFTNSFLRPTIGRVPIDKHGKPTGPVERVIDESPWPTNTGDHGDDFAFNKDGTIWVTADPSNLLAKVDVTKGTSRVIAGGLNDPTIAGDTSAAFGRTSNDEHVLYITTNGGIAYPGKTGIDGGKVVALDTSRVA</sequence>
<dbReference type="PANTHER" id="PTHR42060">
    <property type="entry name" value="NHL REPEAT-CONTAINING PROTEIN-RELATED"/>
    <property type="match status" value="1"/>
</dbReference>
<accession>A0A6A6CUY2</accession>
<dbReference type="Proteomes" id="UP000799537">
    <property type="component" value="Unassembled WGS sequence"/>
</dbReference>
<dbReference type="AlphaFoldDB" id="A0A6A6CUY2"/>
<evidence type="ECO:0000313" key="2">
    <source>
        <dbReference type="Proteomes" id="UP000799537"/>
    </source>
</evidence>
<proteinExistence type="predicted"/>
<reference evidence="1" key="1">
    <citation type="journal article" date="2020" name="Stud. Mycol.">
        <title>101 Dothideomycetes genomes: a test case for predicting lifestyles and emergence of pathogens.</title>
        <authorList>
            <person name="Haridas S."/>
            <person name="Albert R."/>
            <person name="Binder M."/>
            <person name="Bloem J."/>
            <person name="Labutti K."/>
            <person name="Salamov A."/>
            <person name="Andreopoulos B."/>
            <person name="Baker S."/>
            <person name="Barry K."/>
            <person name="Bills G."/>
            <person name="Bluhm B."/>
            <person name="Cannon C."/>
            <person name="Castanera R."/>
            <person name="Culley D."/>
            <person name="Daum C."/>
            <person name="Ezra D."/>
            <person name="Gonzalez J."/>
            <person name="Henrissat B."/>
            <person name="Kuo A."/>
            <person name="Liang C."/>
            <person name="Lipzen A."/>
            <person name="Lutzoni F."/>
            <person name="Magnuson J."/>
            <person name="Mondo S."/>
            <person name="Nolan M."/>
            <person name="Ohm R."/>
            <person name="Pangilinan J."/>
            <person name="Park H.-J."/>
            <person name="Ramirez L."/>
            <person name="Alfaro M."/>
            <person name="Sun H."/>
            <person name="Tritt A."/>
            <person name="Yoshinaga Y."/>
            <person name="Zwiers L.-H."/>
            <person name="Turgeon B."/>
            <person name="Goodwin S."/>
            <person name="Spatafora J."/>
            <person name="Crous P."/>
            <person name="Grigoriev I."/>
        </authorList>
    </citation>
    <scope>NUCLEOTIDE SEQUENCE</scope>
    <source>
        <strain evidence="1">ATCC 36951</strain>
    </source>
</reference>
<dbReference type="PANTHER" id="PTHR42060:SF1">
    <property type="entry name" value="NHL REPEAT-CONTAINING PROTEIN"/>
    <property type="match status" value="1"/>
</dbReference>
<feature type="non-terminal residue" evidence="1">
    <location>
        <position position="1"/>
    </location>
</feature>
<organism evidence="1 2">
    <name type="scientific">Zasmidium cellare ATCC 36951</name>
    <dbReference type="NCBI Taxonomy" id="1080233"/>
    <lineage>
        <taxon>Eukaryota</taxon>
        <taxon>Fungi</taxon>
        <taxon>Dikarya</taxon>
        <taxon>Ascomycota</taxon>
        <taxon>Pezizomycotina</taxon>
        <taxon>Dothideomycetes</taxon>
        <taxon>Dothideomycetidae</taxon>
        <taxon>Mycosphaerellales</taxon>
        <taxon>Mycosphaerellaceae</taxon>
        <taxon>Zasmidium</taxon>
    </lineage>
</organism>
<protein>
    <recommendedName>
        <fullName evidence="3">SMP-30/Gluconolactonase/LRE-like region domain-containing protein</fullName>
    </recommendedName>
</protein>
<gene>
    <name evidence="1" type="ORF">M409DRAFT_35870</name>
</gene>